<dbReference type="EnsemblPlants" id="Ma02_t09920.1">
    <property type="protein sequence ID" value="Ma02_p09920.1"/>
    <property type="gene ID" value="Ma02_g09920"/>
</dbReference>
<keyword evidence="3" id="KW-0449">Lipoprotein</keyword>
<protein>
    <submittedName>
        <fullName evidence="8">(wild Malaysian banana) hypothetical protein</fullName>
    </submittedName>
</protein>
<evidence type="ECO:0000259" key="7">
    <source>
        <dbReference type="PROSITE" id="PS50846"/>
    </source>
</evidence>
<feature type="compositionally biased region" description="Low complexity" evidence="6">
    <location>
        <begin position="30"/>
        <end position="39"/>
    </location>
</feature>
<evidence type="ECO:0000256" key="2">
    <source>
        <dbReference type="ARBA" id="ARBA00022723"/>
    </source>
</evidence>
<accession>A0A804I140</accession>
<dbReference type="InterPro" id="IPR006121">
    <property type="entry name" value="HMA_dom"/>
</dbReference>
<dbReference type="PANTHER" id="PTHR45811:SF33">
    <property type="entry name" value="HEAVY METAL-ASSOCIATED ISOPRENYLATED PLANT PROTEIN 2-RELATED"/>
    <property type="match status" value="1"/>
</dbReference>
<evidence type="ECO:0000313" key="10">
    <source>
        <dbReference type="Proteomes" id="UP000012960"/>
    </source>
</evidence>
<feature type="region of interest" description="Disordered" evidence="6">
    <location>
        <begin position="30"/>
        <end position="72"/>
    </location>
</feature>
<dbReference type="InterPro" id="IPR051863">
    <property type="entry name" value="HIPP"/>
</dbReference>
<sequence>MMHEYRLHPSMYPPQYKEDEEMISCRIRQGKQIRGQRQQPSSGGFTGSRTGDRHTGLNTNPNAVASLRSRNVPPGSPLHTAIDHEGKWWLRLISCVITVVSDPIFPGIRLQKIVLNVCIMCNKCKICIMTIIAHFEGVVSIALDAERNTVTIVGNVDATLIVKALRKAKKTVDIVSVGEAGKDMEEKTKKKVELCTPSQSHCSSCRPVMVVYDETNWCSIL</sequence>
<organism evidence="9 10">
    <name type="scientific">Musa acuminata subsp. malaccensis</name>
    <name type="common">Wild banana</name>
    <name type="synonym">Musa malaccensis</name>
    <dbReference type="NCBI Taxonomy" id="214687"/>
    <lineage>
        <taxon>Eukaryota</taxon>
        <taxon>Viridiplantae</taxon>
        <taxon>Streptophyta</taxon>
        <taxon>Embryophyta</taxon>
        <taxon>Tracheophyta</taxon>
        <taxon>Spermatophyta</taxon>
        <taxon>Magnoliopsida</taxon>
        <taxon>Liliopsida</taxon>
        <taxon>Zingiberales</taxon>
        <taxon>Musaceae</taxon>
        <taxon>Musa</taxon>
    </lineage>
</organism>
<evidence type="ECO:0000256" key="3">
    <source>
        <dbReference type="ARBA" id="ARBA00023288"/>
    </source>
</evidence>
<reference evidence="8" key="1">
    <citation type="submission" date="2021-03" db="EMBL/GenBank/DDBJ databases">
        <authorList>
            <consortium name="Genoscope - CEA"/>
            <person name="William W."/>
        </authorList>
    </citation>
    <scope>NUCLEOTIDE SEQUENCE</scope>
    <source>
        <strain evidence="8">Doubled-haploid Pahang</strain>
    </source>
</reference>
<dbReference type="Pfam" id="PF00403">
    <property type="entry name" value="HMA"/>
    <property type="match status" value="1"/>
</dbReference>
<dbReference type="PANTHER" id="PTHR45811">
    <property type="entry name" value="COPPER TRANSPORT PROTEIN FAMILY-RELATED"/>
    <property type="match status" value="1"/>
</dbReference>
<evidence type="ECO:0000256" key="6">
    <source>
        <dbReference type="SAM" id="MobiDB-lite"/>
    </source>
</evidence>
<gene>
    <name evidence="8" type="ORF">GSMUA_64980.1</name>
</gene>
<feature type="compositionally biased region" description="Polar residues" evidence="6">
    <location>
        <begin position="40"/>
        <end position="49"/>
    </location>
</feature>
<keyword evidence="2" id="KW-0479">Metal-binding</keyword>
<evidence type="ECO:0000313" key="9">
    <source>
        <dbReference type="EnsemblPlants" id="Ma02_p09920.1"/>
    </source>
</evidence>
<dbReference type="PROSITE" id="PS50846">
    <property type="entry name" value="HMA_2"/>
    <property type="match status" value="1"/>
</dbReference>
<dbReference type="Proteomes" id="UP000012960">
    <property type="component" value="Unplaced"/>
</dbReference>
<keyword evidence="4" id="KW-0636">Prenylation</keyword>
<dbReference type="SUPFAM" id="SSF55008">
    <property type="entry name" value="HMA, heavy metal-associated domain"/>
    <property type="match status" value="1"/>
</dbReference>
<evidence type="ECO:0000256" key="4">
    <source>
        <dbReference type="ARBA" id="ARBA00023289"/>
    </source>
</evidence>
<dbReference type="InParanoid" id="A0A804I140"/>
<dbReference type="EMBL" id="HG996467">
    <property type="protein sequence ID" value="CAG1861604.1"/>
    <property type="molecule type" value="Genomic_DNA"/>
</dbReference>
<proteinExistence type="inferred from homology"/>
<comment type="similarity">
    <text evidence="5">Belongs to the HIPP family.</text>
</comment>
<name>A0A804I140_MUSAM</name>
<evidence type="ECO:0000313" key="8">
    <source>
        <dbReference type="EMBL" id="CAG1861604.1"/>
    </source>
</evidence>
<dbReference type="AlphaFoldDB" id="A0A804I140"/>
<reference evidence="9" key="2">
    <citation type="submission" date="2021-05" db="UniProtKB">
        <authorList>
            <consortium name="EnsemblPlants"/>
        </authorList>
    </citation>
    <scope>IDENTIFICATION</scope>
    <source>
        <strain evidence="9">subsp. malaccensis</strain>
    </source>
</reference>
<feature type="domain" description="HMA" evidence="7">
    <location>
        <begin position="110"/>
        <end position="173"/>
    </location>
</feature>
<dbReference type="Gene3D" id="3.30.70.100">
    <property type="match status" value="1"/>
</dbReference>
<dbReference type="InterPro" id="IPR036163">
    <property type="entry name" value="HMA_dom_sf"/>
</dbReference>
<dbReference type="Gramene" id="Ma02_t09920.1">
    <property type="protein sequence ID" value="Ma02_p09920.1"/>
    <property type="gene ID" value="Ma02_g09920"/>
</dbReference>
<keyword evidence="1" id="KW-0488">Methylation</keyword>
<keyword evidence="10" id="KW-1185">Reference proteome</keyword>
<evidence type="ECO:0000256" key="5">
    <source>
        <dbReference type="ARBA" id="ARBA00024045"/>
    </source>
</evidence>
<dbReference type="GO" id="GO:0046872">
    <property type="term" value="F:metal ion binding"/>
    <property type="evidence" value="ECO:0007669"/>
    <property type="project" value="UniProtKB-KW"/>
</dbReference>
<dbReference type="FunCoup" id="A0A804I140">
    <property type="interactions" value="67"/>
</dbReference>
<evidence type="ECO:0000256" key="1">
    <source>
        <dbReference type="ARBA" id="ARBA00022481"/>
    </source>
</evidence>